<dbReference type="EMBL" id="JACQMI010000005">
    <property type="protein sequence ID" value="MBI4132649.1"/>
    <property type="molecule type" value="Genomic_DNA"/>
</dbReference>
<dbReference type="AlphaFoldDB" id="A0A932YXG3"/>
<feature type="domain" description="Peptidoglycan binding-like" evidence="2">
    <location>
        <begin position="146"/>
        <end position="204"/>
    </location>
</feature>
<dbReference type="Proteomes" id="UP000756703">
    <property type="component" value="Unassembled WGS sequence"/>
</dbReference>
<dbReference type="Pfam" id="PF01471">
    <property type="entry name" value="PG_binding_1"/>
    <property type="match status" value="1"/>
</dbReference>
<dbReference type="InterPro" id="IPR036365">
    <property type="entry name" value="PGBD-like_sf"/>
</dbReference>
<evidence type="ECO:0000313" key="4">
    <source>
        <dbReference type="Proteomes" id="UP000756703"/>
    </source>
</evidence>
<accession>A0A932YXG3</accession>
<name>A0A932YXG3_9BACT</name>
<proteinExistence type="predicted"/>
<evidence type="ECO:0000256" key="1">
    <source>
        <dbReference type="SAM" id="SignalP"/>
    </source>
</evidence>
<dbReference type="Gene3D" id="1.10.101.10">
    <property type="entry name" value="PGBD-like superfamily/PGBD"/>
    <property type="match status" value="1"/>
</dbReference>
<dbReference type="SUPFAM" id="SSF47090">
    <property type="entry name" value="PGBD-like"/>
    <property type="match status" value="1"/>
</dbReference>
<protein>
    <submittedName>
        <fullName evidence="3">Peptidoglycan-binding protein</fullName>
    </submittedName>
</protein>
<gene>
    <name evidence="3" type="ORF">HY473_00920</name>
</gene>
<reference evidence="3" key="1">
    <citation type="submission" date="2020-07" db="EMBL/GenBank/DDBJ databases">
        <title>Huge and variable diversity of episymbiotic CPR bacteria and DPANN archaea in groundwater ecosystems.</title>
        <authorList>
            <person name="He C.Y."/>
            <person name="Keren R."/>
            <person name="Whittaker M."/>
            <person name="Farag I.F."/>
            <person name="Doudna J."/>
            <person name="Cate J.H.D."/>
            <person name="Banfield J.F."/>
        </authorList>
    </citation>
    <scope>NUCLEOTIDE SEQUENCE</scope>
    <source>
        <strain evidence="3">NC_groundwater_1225_Ag_S-0.1um_56_177</strain>
    </source>
</reference>
<dbReference type="InterPro" id="IPR036366">
    <property type="entry name" value="PGBDSf"/>
</dbReference>
<evidence type="ECO:0000259" key="2">
    <source>
        <dbReference type="Pfam" id="PF01471"/>
    </source>
</evidence>
<comment type="caution">
    <text evidence="3">The sequence shown here is derived from an EMBL/GenBank/DDBJ whole genome shotgun (WGS) entry which is preliminary data.</text>
</comment>
<feature type="chain" id="PRO_5037461046" evidence="1">
    <location>
        <begin position="21"/>
        <end position="211"/>
    </location>
</feature>
<keyword evidence="1" id="KW-0732">Signal</keyword>
<evidence type="ECO:0000313" key="3">
    <source>
        <dbReference type="EMBL" id="MBI4132649.1"/>
    </source>
</evidence>
<dbReference type="InterPro" id="IPR002477">
    <property type="entry name" value="Peptidoglycan-bd-like"/>
</dbReference>
<sequence>MKLRHLTLAIAIAAALPAAAEELGPELYISPKGEARLTRAELVSQHSLNLFKVSIWGQKWTVQAIPVSPFTRFEAANGETLKAADLAPGHLIEVRGRILPDIIGVIEATTIRDLTLQSGTGGAASALASSVSGVSQLTKHLASGMRGPEIALLQDFLWRRNWGIPDESFVTGYFGATTFAAVKNFQAVNGLPPEGEVGPRTRALINSLLKR</sequence>
<feature type="signal peptide" evidence="1">
    <location>
        <begin position="1"/>
        <end position="20"/>
    </location>
</feature>
<organism evidence="3 4">
    <name type="scientific">Candidatus Sungiibacteriota bacterium</name>
    <dbReference type="NCBI Taxonomy" id="2750080"/>
    <lineage>
        <taxon>Bacteria</taxon>
        <taxon>Candidatus Sungiibacteriota</taxon>
    </lineage>
</organism>